<dbReference type="AlphaFoldDB" id="A0A9Q0G4A6"/>
<gene>
    <name evidence="5" type="ORF">Tsubulata_030033</name>
</gene>
<reference evidence="5" key="1">
    <citation type="submission" date="2022-02" db="EMBL/GenBank/DDBJ databases">
        <authorList>
            <person name="Henning P.M."/>
            <person name="McCubbin A.G."/>
            <person name="Shore J.S."/>
        </authorList>
    </citation>
    <scope>NUCLEOTIDE SEQUENCE</scope>
    <source>
        <strain evidence="5">F60SS</strain>
        <tissue evidence="5">Leaves</tissue>
    </source>
</reference>
<dbReference type="EMBL" id="JAKUCV010002355">
    <property type="protein sequence ID" value="KAJ4842948.1"/>
    <property type="molecule type" value="Genomic_DNA"/>
</dbReference>
<dbReference type="GO" id="GO:0016757">
    <property type="term" value="F:glycosyltransferase activity"/>
    <property type="evidence" value="ECO:0007669"/>
    <property type="project" value="UniProtKB-KW"/>
</dbReference>
<dbReference type="Pfam" id="PF01501">
    <property type="entry name" value="Glyco_transf_8"/>
    <property type="match status" value="2"/>
</dbReference>
<dbReference type="Proteomes" id="UP001141552">
    <property type="component" value="Unassembled WGS sequence"/>
</dbReference>
<name>A0A9Q0G4A6_9ROSI</name>
<protein>
    <recommendedName>
        <fullName evidence="4">Hexosyltransferase</fullName>
        <ecNumber evidence="4">2.4.1.-</ecNumber>
    </recommendedName>
</protein>
<dbReference type="InterPro" id="IPR029044">
    <property type="entry name" value="Nucleotide-diphossugar_trans"/>
</dbReference>
<dbReference type="CDD" id="cd02537">
    <property type="entry name" value="GT8_Glycogenin"/>
    <property type="match status" value="1"/>
</dbReference>
<evidence type="ECO:0000256" key="2">
    <source>
        <dbReference type="ARBA" id="ARBA00022679"/>
    </source>
</evidence>
<dbReference type="InterPro" id="IPR002495">
    <property type="entry name" value="Glyco_trans_8"/>
</dbReference>
<dbReference type="SUPFAM" id="SSF53448">
    <property type="entry name" value="Nucleotide-diphospho-sugar transferases"/>
    <property type="match status" value="1"/>
</dbReference>
<keyword evidence="6" id="KW-1185">Reference proteome</keyword>
<evidence type="ECO:0000256" key="3">
    <source>
        <dbReference type="ARBA" id="ARBA00023211"/>
    </source>
</evidence>
<accession>A0A9Q0G4A6</accession>
<evidence type="ECO:0000313" key="6">
    <source>
        <dbReference type="Proteomes" id="UP001141552"/>
    </source>
</evidence>
<organism evidence="5 6">
    <name type="scientific">Turnera subulata</name>
    <dbReference type="NCBI Taxonomy" id="218843"/>
    <lineage>
        <taxon>Eukaryota</taxon>
        <taxon>Viridiplantae</taxon>
        <taxon>Streptophyta</taxon>
        <taxon>Embryophyta</taxon>
        <taxon>Tracheophyta</taxon>
        <taxon>Spermatophyta</taxon>
        <taxon>Magnoliopsida</taxon>
        <taxon>eudicotyledons</taxon>
        <taxon>Gunneridae</taxon>
        <taxon>Pentapetalae</taxon>
        <taxon>rosids</taxon>
        <taxon>fabids</taxon>
        <taxon>Malpighiales</taxon>
        <taxon>Passifloraceae</taxon>
        <taxon>Turnera</taxon>
    </lineage>
</organism>
<evidence type="ECO:0000313" key="5">
    <source>
        <dbReference type="EMBL" id="KAJ4842948.1"/>
    </source>
</evidence>
<evidence type="ECO:0000256" key="1">
    <source>
        <dbReference type="ARBA" id="ARBA00022676"/>
    </source>
</evidence>
<dbReference type="Gene3D" id="3.90.550.10">
    <property type="entry name" value="Spore Coat Polysaccharide Biosynthesis Protein SpsA, Chain A"/>
    <property type="match status" value="1"/>
</dbReference>
<keyword evidence="2" id="KW-0808">Transferase</keyword>
<dbReference type="InterPro" id="IPR050587">
    <property type="entry name" value="GNT1/Glycosyltrans_8"/>
</dbReference>
<keyword evidence="1" id="KW-0328">Glycosyltransferase</keyword>
<reference evidence="5" key="2">
    <citation type="journal article" date="2023" name="Plants (Basel)">
        <title>Annotation of the Turnera subulata (Passifloraceae) Draft Genome Reveals the S-Locus Evolved after the Divergence of Turneroideae from Passifloroideae in a Stepwise Manner.</title>
        <authorList>
            <person name="Henning P.M."/>
            <person name="Roalson E.H."/>
            <person name="Mir W."/>
            <person name="McCubbin A.G."/>
            <person name="Shore J.S."/>
        </authorList>
    </citation>
    <scope>NUCLEOTIDE SEQUENCE</scope>
    <source>
        <strain evidence="5">F60SS</strain>
    </source>
</reference>
<sequence>MAHNKPSNSCPKPLIISLIFSSISLTFLASTLKPKFQLTDDTFSRHHHPTNINSKWFDLLAPNIHGGKIKIGLVNVDDNMRQAYTHMAGRLEAVNVDFQNVSTKLKWGDFFPLSIDEDEKWGPPSCPEIPLPRLEEYGGLNFIVAGVPCGARGTENKGIRDVFRCDDLLTHAGDYWVYKPNLWKLKEKVLMPAGSCQIAPLHAETRKYSQSSPAIERSPSSRHKRVAYATVLHSSEAYVCGAIALAQSILQSNSTHDPILLHDSSLSPNSLQGLRDAGWKPRLIQPIRSPFAQNGSYNEWNYSKLRTWQLTEYDKVIFVDADLIVLKNINKFFNYPQLSAAPNDQVIFNSGIMVIEPSTCMFEDLRSKSHKLVSYNGGDQGYLNEVFTWWHRLPFRLNYLKISKRPKEKGNNYIREDIYAIHFLGLKPWACYKDYDCNWDMVDRHIFASDSAHKKWWQVHDAMPKKLQQYCALTRKMDERIKKWRGIAKDTELPNGHWKIEVRDPRQYHLVE</sequence>
<comment type="similarity">
    <text evidence="4">Belongs to the glycosyltransferase 8 family.</text>
</comment>
<dbReference type="EC" id="2.4.1.-" evidence="4"/>
<keyword evidence="3" id="KW-0464">Manganese</keyword>
<comment type="caution">
    <text evidence="5">The sequence shown here is derived from an EMBL/GenBank/DDBJ whole genome shotgun (WGS) entry which is preliminary data.</text>
</comment>
<evidence type="ECO:0000256" key="4">
    <source>
        <dbReference type="RuleBase" id="RU362027"/>
    </source>
</evidence>
<dbReference type="PANTHER" id="PTHR11183">
    <property type="entry name" value="GLYCOGENIN SUBFAMILY MEMBER"/>
    <property type="match status" value="1"/>
</dbReference>
<proteinExistence type="inferred from homology"/>
<dbReference type="OrthoDB" id="2014201at2759"/>